<evidence type="ECO:0000313" key="1">
    <source>
        <dbReference type="EMBL" id="GAA1990913.1"/>
    </source>
</evidence>
<dbReference type="RefSeq" id="WP_344660773.1">
    <property type="nucleotide sequence ID" value="NZ_BAAAQM010000044.1"/>
</dbReference>
<accession>A0ABP5E4S1</accession>
<name>A0ABP5E4S1_9ACTN</name>
<comment type="caution">
    <text evidence="1">The sequence shown here is derived from an EMBL/GenBank/DDBJ whole genome shotgun (WGS) entry which is preliminary data.</text>
</comment>
<sequence length="339" mass="37515">MPDVSDALSVAEVDRKWDPLTPWEDPAWRARALAWVQERLAELGRRAAPDGWWVRVRPWSVIFRIPLADSDVLWFKANPPASAYEPSLLRLLAEHHPDRVVAPLALDAERGWSLQPHGGTVFRTYLDHDPAASIRDWEAAVGQYAAFQRDLLPHTEAIAALGIPRCPTAALPKLVEELIGAVSLADGEHAELRARLPRYAAWCAELASLGIPDGLDHADLHDNQILGPDASGGYRFFDWGDAIVGHPFASLRVTFGVVRDRFGPDTDLTRLRDAYLEPWTDAGPSPAELRRAVTLARRVGLLGRALAWGRVFEEHRARLGGTLDRNLAETLRSVGTEGD</sequence>
<dbReference type="EMBL" id="BAAAQM010000044">
    <property type="protein sequence ID" value="GAA1990913.1"/>
    <property type="molecule type" value="Genomic_DNA"/>
</dbReference>
<gene>
    <name evidence="1" type="ORF">GCM10009838_62820</name>
</gene>
<protein>
    <submittedName>
        <fullName evidence="1">Phosphotransferase</fullName>
    </submittedName>
</protein>
<organism evidence="1 2">
    <name type="scientific">Catenulispora subtropica</name>
    <dbReference type="NCBI Taxonomy" id="450798"/>
    <lineage>
        <taxon>Bacteria</taxon>
        <taxon>Bacillati</taxon>
        <taxon>Actinomycetota</taxon>
        <taxon>Actinomycetes</taxon>
        <taxon>Catenulisporales</taxon>
        <taxon>Catenulisporaceae</taxon>
        <taxon>Catenulispora</taxon>
    </lineage>
</organism>
<proteinExistence type="predicted"/>
<dbReference type="InterPro" id="IPR011009">
    <property type="entry name" value="Kinase-like_dom_sf"/>
</dbReference>
<dbReference type="SUPFAM" id="SSF56112">
    <property type="entry name" value="Protein kinase-like (PK-like)"/>
    <property type="match status" value="1"/>
</dbReference>
<evidence type="ECO:0000313" key="2">
    <source>
        <dbReference type="Proteomes" id="UP001499854"/>
    </source>
</evidence>
<reference evidence="2" key="1">
    <citation type="journal article" date="2019" name="Int. J. Syst. Evol. Microbiol.">
        <title>The Global Catalogue of Microorganisms (GCM) 10K type strain sequencing project: providing services to taxonomists for standard genome sequencing and annotation.</title>
        <authorList>
            <consortium name="The Broad Institute Genomics Platform"/>
            <consortium name="The Broad Institute Genome Sequencing Center for Infectious Disease"/>
            <person name="Wu L."/>
            <person name="Ma J."/>
        </authorList>
    </citation>
    <scope>NUCLEOTIDE SEQUENCE [LARGE SCALE GENOMIC DNA]</scope>
    <source>
        <strain evidence="2">JCM 16013</strain>
    </source>
</reference>
<dbReference type="Proteomes" id="UP001499854">
    <property type="component" value="Unassembled WGS sequence"/>
</dbReference>
<keyword evidence="2" id="KW-1185">Reference proteome</keyword>